<comment type="caution">
    <text evidence="1">The sequence shown here is derived from an EMBL/GenBank/DDBJ whole genome shotgun (WGS) entry which is preliminary data.</text>
</comment>
<name>A0ABV2WC62_9ACTN</name>
<dbReference type="RefSeq" id="WP_359655390.1">
    <property type="nucleotide sequence ID" value="NZ_JBEXZP010000082.1"/>
</dbReference>
<gene>
    <name evidence="1" type="ORF">ABZ508_26580</name>
</gene>
<reference evidence="1 2" key="1">
    <citation type="submission" date="2024-06" db="EMBL/GenBank/DDBJ databases">
        <title>The Natural Products Discovery Center: Release of the First 8490 Sequenced Strains for Exploring Actinobacteria Biosynthetic Diversity.</title>
        <authorList>
            <person name="Kalkreuter E."/>
            <person name="Kautsar S.A."/>
            <person name="Yang D."/>
            <person name="Bader C.D."/>
            <person name="Teijaro C.N."/>
            <person name="Fluegel L."/>
            <person name="Davis C.M."/>
            <person name="Simpson J.R."/>
            <person name="Lauterbach L."/>
            <person name="Steele A.D."/>
            <person name="Gui C."/>
            <person name="Meng S."/>
            <person name="Li G."/>
            <person name="Viehrig K."/>
            <person name="Ye F."/>
            <person name="Su P."/>
            <person name="Kiefer A.F."/>
            <person name="Nichols A."/>
            <person name="Cepeda A.J."/>
            <person name="Yan W."/>
            <person name="Fan B."/>
            <person name="Jiang Y."/>
            <person name="Adhikari A."/>
            <person name="Zheng C.-J."/>
            <person name="Schuster L."/>
            <person name="Cowan T.M."/>
            <person name="Smanski M.J."/>
            <person name="Chevrette M.G."/>
            <person name="De Carvalho L.P.S."/>
            <person name="Shen B."/>
        </authorList>
    </citation>
    <scope>NUCLEOTIDE SEQUENCE [LARGE SCALE GENOMIC DNA]</scope>
    <source>
        <strain evidence="1 2">NPDC006337</strain>
    </source>
</reference>
<accession>A0ABV2WC62</accession>
<dbReference type="EMBL" id="JBEXZR010000029">
    <property type="protein sequence ID" value="MEU0710933.1"/>
    <property type="molecule type" value="Genomic_DNA"/>
</dbReference>
<proteinExistence type="predicted"/>
<dbReference type="Proteomes" id="UP001550378">
    <property type="component" value="Unassembled WGS sequence"/>
</dbReference>
<sequence>MRTVTLDRNQLWRQVGWHGQTGAFYALDEKPADHEPGSFGPLWVLVDSEPPILPDDEVLDQS</sequence>
<evidence type="ECO:0000313" key="1">
    <source>
        <dbReference type="EMBL" id="MEU0710933.1"/>
    </source>
</evidence>
<protein>
    <submittedName>
        <fullName evidence="1">Uncharacterized protein</fullName>
    </submittedName>
</protein>
<organism evidence="1 2">
    <name type="scientific">Streptomyces lavendulocolor</name>
    <dbReference type="NCBI Taxonomy" id="67316"/>
    <lineage>
        <taxon>Bacteria</taxon>
        <taxon>Bacillati</taxon>
        <taxon>Actinomycetota</taxon>
        <taxon>Actinomycetes</taxon>
        <taxon>Kitasatosporales</taxon>
        <taxon>Streptomycetaceae</taxon>
        <taxon>Streptomyces</taxon>
    </lineage>
</organism>
<evidence type="ECO:0000313" key="2">
    <source>
        <dbReference type="Proteomes" id="UP001550378"/>
    </source>
</evidence>
<keyword evidence="2" id="KW-1185">Reference proteome</keyword>